<protein>
    <submittedName>
        <fullName evidence="2">Uncharacterized protein</fullName>
    </submittedName>
</protein>
<dbReference type="Proteomes" id="UP000886520">
    <property type="component" value="Chromosome 16"/>
</dbReference>
<evidence type="ECO:0000313" key="2">
    <source>
        <dbReference type="EMBL" id="KAI5067913.1"/>
    </source>
</evidence>
<proteinExistence type="predicted"/>
<gene>
    <name evidence="2" type="ORF">GOP47_0016258</name>
</gene>
<keyword evidence="3" id="KW-1185">Reference proteome</keyword>
<evidence type="ECO:0000313" key="3">
    <source>
        <dbReference type="Proteomes" id="UP000886520"/>
    </source>
</evidence>
<evidence type="ECO:0000256" key="1">
    <source>
        <dbReference type="SAM" id="MobiDB-lite"/>
    </source>
</evidence>
<dbReference type="EMBL" id="JABFUD020000016">
    <property type="protein sequence ID" value="KAI5067913.1"/>
    <property type="molecule type" value="Genomic_DNA"/>
</dbReference>
<comment type="caution">
    <text evidence="2">The sequence shown here is derived from an EMBL/GenBank/DDBJ whole genome shotgun (WGS) entry which is preliminary data.</text>
</comment>
<sequence>MRALIQLILINTELEEGNEQGEPPSSANPQEEQQKKEDVDIDESDIEMMIAGGNDVIAQCRVLA</sequence>
<accession>A0A9D4ZA44</accession>
<dbReference type="AlphaFoldDB" id="A0A9D4ZA44"/>
<name>A0A9D4ZA44_ADICA</name>
<reference evidence="2" key="1">
    <citation type="submission" date="2021-01" db="EMBL/GenBank/DDBJ databases">
        <title>Adiantum capillus-veneris genome.</title>
        <authorList>
            <person name="Fang Y."/>
            <person name="Liao Q."/>
        </authorList>
    </citation>
    <scope>NUCLEOTIDE SEQUENCE</scope>
    <source>
        <strain evidence="2">H3</strain>
        <tissue evidence="2">Leaf</tissue>
    </source>
</reference>
<organism evidence="2 3">
    <name type="scientific">Adiantum capillus-veneris</name>
    <name type="common">Maidenhair fern</name>
    <dbReference type="NCBI Taxonomy" id="13818"/>
    <lineage>
        <taxon>Eukaryota</taxon>
        <taxon>Viridiplantae</taxon>
        <taxon>Streptophyta</taxon>
        <taxon>Embryophyta</taxon>
        <taxon>Tracheophyta</taxon>
        <taxon>Polypodiopsida</taxon>
        <taxon>Polypodiidae</taxon>
        <taxon>Polypodiales</taxon>
        <taxon>Pteridineae</taxon>
        <taxon>Pteridaceae</taxon>
        <taxon>Vittarioideae</taxon>
        <taxon>Adiantum</taxon>
    </lineage>
</organism>
<feature type="region of interest" description="Disordered" evidence="1">
    <location>
        <begin position="14"/>
        <end position="40"/>
    </location>
</feature>